<reference evidence="1" key="1">
    <citation type="submission" date="2024-06" db="EMBL/GenBank/DDBJ databases">
        <title>High activity and specificity of bacteriophage cocktails against carbapenem-resistant Klebsiella pneumoniae belonging to high-risk clones CG258 and ST307.</title>
        <authorList>
            <person name="Jimenez Quiceno J."/>
            <person name="Salazar Ospina L."/>
            <person name="Tellez Carrasquilla S."/>
        </authorList>
    </citation>
    <scope>NUCLEOTIDE SEQUENCE</scope>
</reference>
<dbReference type="EMBL" id="PP895363">
    <property type="protein sequence ID" value="XCI78091.1"/>
    <property type="molecule type" value="Genomic_DNA"/>
</dbReference>
<evidence type="ECO:0000313" key="1">
    <source>
        <dbReference type="EMBL" id="XCI78091.1"/>
    </source>
</evidence>
<proteinExistence type="predicted"/>
<organism evidence="1">
    <name type="scientific">Klebsiella phage FKP3</name>
    <dbReference type="NCBI Taxonomy" id="3231233"/>
    <lineage>
        <taxon>Viruses</taxon>
        <taxon>Duplodnaviria</taxon>
        <taxon>Heunggongvirae</taxon>
        <taxon>Uroviricota</taxon>
        <taxon>Caudoviricetes</taxon>
        <taxon>Stephanstirmvirinae</taxon>
        <taxon>Justusliebigvirus</taxon>
    </lineage>
</organism>
<name>A0AAU8I046_9CAUD</name>
<sequence length="33" mass="3759">MGALLPPPRYLTPLSERLGDFLFLKSLLFILIL</sequence>
<accession>A0AAU8I046</accession>
<protein>
    <submittedName>
        <fullName evidence="1">Uncharacterized protein</fullName>
    </submittedName>
</protein>